<dbReference type="Proteomes" id="UP000198923">
    <property type="component" value="Unassembled WGS sequence"/>
</dbReference>
<dbReference type="InterPro" id="IPR057727">
    <property type="entry name" value="WCX_dom"/>
</dbReference>
<evidence type="ECO:0000313" key="3">
    <source>
        <dbReference type="EMBL" id="SDI13748.1"/>
    </source>
</evidence>
<organism evidence="3 4">
    <name type="scientific">Sinosporangium album</name>
    <dbReference type="NCBI Taxonomy" id="504805"/>
    <lineage>
        <taxon>Bacteria</taxon>
        <taxon>Bacillati</taxon>
        <taxon>Actinomycetota</taxon>
        <taxon>Actinomycetes</taxon>
        <taxon>Streptosporangiales</taxon>
        <taxon>Streptosporangiaceae</taxon>
        <taxon>Sinosporangium</taxon>
    </lineage>
</organism>
<dbReference type="InterPro" id="IPR051534">
    <property type="entry name" value="CBASS_pafABC_assoc_protein"/>
</dbReference>
<evidence type="ECO:0000313" key="4">
    <source>
        <dbReference type="Proteomes" id="UP000198923"/>
    </source>
</evidence>
<dbReference type="Pfam" id="PF25583">
    <property type="entry name" value="WCX"/>
    <property type="match status" value="1"/>
</dbReference>
<dbReference type="Pfam" id="PF13280">
    <property type="entry name" value="WYL"/>
    <property type="match status" value="1"/>
</dbReference>
<accession>A0A1G8I493</accession>
<dbReference type="STRING" id="504805.SAMN05421505_13525"/>
<dbReference type="EMBL" id="FNCN01000035">
    <property type="protein sequence ID" value="SDI13748.1"/>
    <property type="molecule type" value="Genomic_DNA"/>
</dbReference>
<dbReference type="OrthoDB" id="3268930at2"/>
<feature type="domain" description="WYL" evidence="1">
    <location>
        <begin position="147"/>
        <end position="209"/>
    </location>
</feature>
<gene>
    <name evidence="3" type="ORF">SAMN05421505_13525</name>
</gene>
<dbReference type="AlphaFoldDB" id="A0A1G8I493"/>
<keyword evidence="4" id="KW-1185">Reference proteome</keyword>
<dbReference type="PANTHER" id="PTHR34580">
    <property type="match status" value="1"/>
</dbReference>
<dbReference type="RefSeq" id="WP_093174259.1">
    <property type="nucleotide sequence ID" value="NZ_FNCN01000035.1"/>
</dbReference>
<dbReference type="InterPro" id="IPR026881">
    <property type="entry name" value="WYL_dom"/>
</dbReference>
<sequence>MSRRKTERLLNLVICLLATRRPLPAEQIRQAVPGYDRDSDEAFQRMFERDKNELREIGIPIEVHRDAWEDEPGYRIAPEAYELPEITLEPDEAAVLGLAARVWQRASLAEAASGALLKLRAGGVAADEPALGGGALELRVDTRDPSFPALWEAVRDRRAVRFGYRVAAGPSAATRTVEPWGVVSRRGKWYLVGHDRDRAAQRVFRLSRIIGEVATVGRPGVVRVPEGVDLRALVSPWEERQAERLATVAVRRGACQGLRQLARAVREGGDWDEADLAFVDTGRLAAWMASLGPDVRVLTPPDARDAVIAVLKGAHEANAQGSDHEFGASPTQ</sequence>
<dbReference type="PANTHER" id="PTHR34580:SF3">
    <property type="entry name" value="PROTEIN PAFB"/>
    <property type="match status" value="1"/>
</dbReference>
<feature type="domain" description="WCX" evidence="2">
    <location>
        <begin position="246"/>
        <end position="313"/>
    </location>
</feature>
<name>A0A1G8I493_9ACTN</name>
<evidence type="ECO:0000259" key="2">
    <source>
        <dbReference type="Pfam" id="PF25583"/>
    </source>
</evidence>
<evidence type="ECO:0000259" key="1">
    <source>
        <dbReference type="Pfam" id="PF13280"/>
    </source>
</evidence>
<proteinExistence type="predicted"/>
<dbReference type="PROSITE" id="PS52050">
    <property type="entry name" value="WYL"/>
    <property type="match status" value="1"/>
</dbReference>
<dbReference type="GO" id="GO:0000502">
    <property type="term" value="C:proteasome complex"/>
    <property type="evidence" value="ECO:0007669"/>
    <property type="project" value="UniProtKB-KW"/>
</dbReference>
<keyword evidence="3" id="KW-0647">Proteasome</keyword>
<protein>
    <submittedName>
        <fullName evidence="3">Proteasome accessory factor B</fullName>
    </submittedName>
</protein>
<reference evidence="3 4" key="1">
    <citation type="submission" date="2016-10" db="EMBL/GenBank/DDBJ databases">
        <authorList>
            <person name="de Groot N.N."/>
        </authorList>
    </citation>
    <scope>NUCLEOTIDE SEQUENCE [LARGE SCALE GENOMIC DNA]</scope>
    <source>
        <strain evidence="3 4">CPCC 201354</strain>
    </source>
</reference>